<gene>
    <name evidence="1" type="ORF">ANCCEY_11779</name>
</gene>
<reference evidence="1 2" key="1">
    <citation type="submission" date="2013-05" db="EMBL/GenBank/DDBJ databases">
        <title>Draft genome of the parasitic nematode Anyclostoma ceylanicum.</title>
        <authorList>
            <person name="Mitreva M."/>
        </authorList>
    </citation>
    <scope>NUCLEOTIDE SEQUENCE [LARGE SCALE GENOMIC DNA]</scope>
</reference>
<dbReference type="PANTHER" id="PTHR12835:SF5">
    <property type="entry name" value="BIOTIN--PROTEIN LIGASE"/>
    <property type="match status" value="1"/>
</dbReference>
<name>A0A0D6LGR7_9BILA</name>
<protein>
    <submittedName>
        <fullName evidence="1">Uncharacterized protein</fullName>
    </submittedName>
</protein>
<dbReference type="GO" id="GO:0004077">
    <property type="term" value="F:biotin--[biotin carboxyl-carrier protein] ligase activity"/>
    <property type="evidence" value="ECO:0007669"/>
    <property type="project" value="TreeGrafter"/>
</dbReference>
<keyword evidence="2" id="KW-1185">Reference proteome</keyword>
<organism evidence="1 2">
    <name type="scientific">Ancylostoma ceylanicum</name>
    <dbReference type="NCBI Taxonomy" id="53326"/>
    <lineage>
        <taxon>Eukaryota</taxon>
        <taxon>Metazoa</taxon>
        <taxon>Ecdysozoa</taxon>
        <taxon>Nematoda</taxon>
        <taxon>Chromadorea</taxon>
        <taxon>Rhabditida</taxon>
        <taxon>Rhabditina</taxon>
        <taxon>Rhabditomorpha</taxon>
        <taxon>Strongyloidea</taxon>
        <taxon>Ancylostomatidae</taxon>
        <taxon>Ancylostomatinae</taxon>
        <taxon>Ancylostoma</taxon>
    </lineage>
</organism>
<evidence type="ECO:0000313" key="2">
    <source>
        <dbReference type="Proteomes" id="UP000054495"/>
    </source>
</evidence>
<proteinExistence type="predicted"/>
<evidence type="ECO:0000313" key="1">
    <source>
        <dbReference type="EMBL" id="EPB69131.1"/>
    </source>
</evidence>
<dbReference type="EMBL" id="KE125336">
    <property type="protein sequence ID" value="EPB69131.1"/>
    <property type="molecule type" value="Genomic_DNA"/>
</dbReference>
<dbReference type="Proteomes" id="UP000054495">
    <property type="component" value="Unassembled WGS sequence"/>
</dbReference>
<accession>A0A0D6LGR7</accession>
<dbReference type="GO" id="GO:0005737">
    <property type="term" value="C:cytoplasm"/>
    <property type="evidence" value="ECO:0007669"/>
    <property type="project" value="TreeGrafter"/>
</dbReference>
<dbReference type="AlphaFoldDB" id="A0A0D6LGR7"/>
<dbReference type="PANTHER" id="PTHR12835">
    <property type="entry name" value="BIOTIN PROTEIN LIGASE"/>
    <property type="match status" value="1"/>
</dbReference>
<sequence length="125" mass="14451">MASEDDIIENMMWPNDLYFNRSHKVGGLLATAKCRDDGLLISIDWMNMYEMKGPGDVLKAYYEFWLHSREEVLLEEMGEKVVIRGLDKNGYLQVRSKSNPSKIFSVGDNGNTFDMMKGLIRHKVR</sequence>